<evidence type="ECO:0000313" key="2">
    <source>
        <dbReference type="EMBL" id="KDQ06447.1"/>
    </source>
</evidence>
<protein>
    <submittedName>
        <fullName evidence="2">Uncharacterized protein</fullName>
    </submittedName>
</protein>
<dbReference type="EMBL" id="KL198136">
    <property type="protein sequence ID" value="KDQ06447.1"/>
    <property type="molecule type" value="Genomic_DNA"/>
</dbReference>
<dbReference type="AlphaFoldDB" id="A0A067M3K1"/>
<dbReference type="InParanoid" id="A0A067M3K1"/>
<proteinExistence type="predicted"/>
<evidence type="ECO:0000313" key="3">
    <source>
        <dbReference type="Proteomes" id="UP000027195"/>
    </source>
</evidence>
<sequence>MPIEEYNLADKKEVSPGVFACLYRGSGVYSLRLFNDDGIDVDPTSSGFKLMNLTHNERVALMSTKGLGESTFIWTVLHNEQYSLRRHGKEVWSRGEAPPMGLGPTPDEEAERRKKRRAARRWLIENGPKKNKGHRFSPIATTGSGRGSLKRVVEGGDKWNGVPFPPELFRRMECKK</sequence>
<name>A0A067M3K1_BOTB1</name>
<evidence type="ECO:0000256" key="1">
    <source>
        <dbReference type="SAM" id="MobiDB-lite"/>
    </source>
</evidence>
<dbReference type="HOGENOM" id="CLU_1524900_0_0_1"/>
<reference evidence="3" key="1">
    <citation type="journal article" date="2014" name="Proc. Natl. Acad. Sci. U.S.A.">
        <title>Extensive sampling of basidiomycete genomes demonstrates inadequacy of the white-rot/brown-rot paradigm for wood decay fungi.</title>
        <authorList>
            <person name="Riley R."/>
            <person name="Salamov A.A."/>
            <person name="Brown D.W."/>
            <person name="Nagy L.G."/>
            <person name="Floudas D."/>
            <person name="Held B.W."/>
            <person name="Levasseur A."/>
            <person name="Lombard V."/>
            <person name="Morin E."/>
            <person name="Otillar R."/>
            <person name="Lindquist E.A."/>
            <person name="Sun H."/>
            <person name="LaButti K.M."/>
            <person name="Schmutz J."/>
            <person name="Jabbour D."/>
            <person name="Luo H."/>
            <person name="Baker S.E."/>
            <person name="Pisabarro A.G."/>
            <person name="Walton J.D."/>
            <person name="Blanchette R.A."/>
            <person name="Henrissat B."/>
            <person name="Martin F."/>
            <person name="Cullen D."/>
            <person name="Hibbett D.S."/>
            <person name="Grigoriev I.V."/>
        </authorList>
    </citation>
    <scope>NUCLEOTIDE SEQUENCE [LARGE SCALE GENOMIC DNA]</scope>
    <source>
        <strain evidence="3">FD-172 SS1</strain>
    </source>
</reference>
<feature type="region of interest" description="Disordered" evidence="1">
    <location>
        <begin position="93"/>
        <end position="157"/>
    </location>
</feature>
<dbReference type="Proteomes" id="UP000027195">
    <property type="component" value="Unassembled WGS sequence"/>
</dbReference>
<accession>A0A067M3K1</accession>
<gene>
    <name evidence="2" type="ORF">BOTBODRAFT_39601</name>
</gene>
<keyword evidence="3" id="KW-1185">Reference proteome</keyword>
<organism evidence="2 3">
    <name type="scientific">Botryobasidium botryosum (strain FD-172 SS1)</name>
    <dbReference type="NCBI Taxonomy" id="930990"/>
    <lineage>
        <taxon>Eukaryota</taxon>
        <taxon>Fungi</taxon>
        <taxon>Dikarya</taxon>
        <taxon>Basidiomycota</taxon>
        <taxon>Agaricomycotina</taxon>
        <taxon>Agaricomycetes</taxon>
        <taxon>Cantharellales</taxon>
        <taxon>Botryobasidiaceae</taxon>
        <taxon>Botryobasidium</taxon>
    </lineage>
</organism>